<feature type="transmembrane region" description="Helical" evidence="2">
    <location>
        <begin position="380"/>
        <end position="400"/>
    </location>
</feature>
<feature type="chain" id="PRO_5043988171" description="Endonuclease/exonuclease/phosphatase domain-containing protein" evidence="3">
    <location>
        <begin position="22"/>
        <end position="588"/>
    </location>
</feature>
<proteinExistence type="predicted"/>
<dbReference type="SUPFAM" id="SSF56219">
    <property type="entry name" value="DNase I-like"/>
    <property type="match status" value="1"/>
</dbReference>
<evidence type="ECO:0000313" key="6">
    <source>
        <dbReference type="Proteomes" id="UP001146120"/>
    </source>
</evidence>
<name>A0AAV2YLX6_9STRA</name>
<comment type="caution">
    <text evidence="5">The sequence shown here is derived from an EMBL/GenBank/DDBJ whole genome shotgun (WGS) entry which is preliminary data.</text>
</comment>
<gene>
    <name evidence="5" type="ORF">N0F65_010870</name>
</gene>
<sequence length="588" mass="61528">MLSLRQVLAAACALSAYTVSAEDHIVKVLSFNIRTSLAGVDAASRCSNWFGERRGNVVSQINTISPDFVGTQETSDEQKANLDGDLAGNYKSIGETSQSLGQSAPEWNAIYYKFGEWTLLADGTKWLGPNTEAPSADWGMQYYRTFTYGRFQHIKTGDIVCMINTHYETPGNDLAQTHATQIINQKSNELCQPGDKLTVLTGDFNAKPNYPAMQLFYKDGWLEPNNDPTFCGNMISPDCAEKFDFVWYKPKDTFCHLKSEVIRQEFTGCYPSDHAVVLGTFCLNGGCCGGSGSTGGSTGGAGNSTGSTSNMAASTSGNDADLPPGVVSPAGNSASANVPMGASGAGVAGPEASNESREATGSDDAQQITTKSESSSSATGTVFVVVGVIGSVAAVGFFVVKKKRALDAQLDDDKSGIAPGASVFSRGEQDALSPLRSTFGGDGASGSTAFVAGADRFSSPVLMESDRNRSFSNSSSVVMARQTNESVALMSPRESSSNYGNGGAGSFGAPSMGGASSFGGAPSIGGASSYGGYESNYGDSVDRLSSPVMMDETGAPSFDSDRPSMSRIYFSEVERGSLAKSNADYAYI</sequence>
<feature type="compositionally biased region" description="Polar residues" evidence="1">
    <location>
        <begin position="363"/>
        <end position="373"/>
    </location>
</feature>
<feature type="region of interest" description="Disordered" evidence="1">
    <location>
        <begin position="294"/>
        <end position="374"/>
    </location>
</feature>
<feature type="region of interest" description="Disordered" evidence="1">
    <location>
        <begin position="541"/>
        <end position="564"/>
    </location>
</feature>
<protein>
    <recommendedName>
        <fullName evidence="4">Endonuclease/exonuclease/phosphatase domain-containing protein</fullName>
    </recommendedName>
</protein>
<dbReference type="InterPro" id="IPR036691">
    <property type="entry name" value="Endo/exonu/phosph_ase_sf"/>
</dbReference>
<dbReference type="GO" id="GO:0003824">
    <property type="term" value="F:catalytic activity"/>
    <property type="evidence" value="ECO:0007669"/>
    <property type="project" value="InterPro"/>
</dbReference>
<reference evidence="5" key="2">
    <citation type="journal article" date="2023" name="Microbiol Resour">
        <title>Decontamination and Annotation of the Draft Genome Sequence of the Oomycete Lagenidium giganteum ARSEF 373.</title>
        <authorList>
            <person name="Morgan W.R."/>
            <person name="Tartar A."/>
        </authorList>
    </citation>
    <scope>NUCLEOTIDE SEQUENCE</scope>
    <source>
        <strain evidence="5">ARSEF 373</strain>
    </source>
</reference>
<evidence type="ECO:0000256" key="1">
    <source>
        <dbReference type="SAM" id="MobiDB-lite"/>
    </source>
</evidence>
<feature type="domain" description="Endonuclease/exonuclease/phosphatase" evidence="4">
    <location>
        <begin position="30"/>
        <end position="274"/>
    </location>
</feature>
<dbReference type="EMBL" id="DAKRPA010000258">
    <property type="protein sequence ID" value="DAZ94273.1"/>
    <property type="molecule type" value="Genomic_DNA"/>
</dbReference>
<evidence type="ECO:0000256" key="3">
    <source>
        <dbReference type="SAM" id="SignalP"/>
    </source>
</evidence>
<keyword evidence="2" id="KW-1133">Transmembrane helix</keyword>
<evidence type="ECO:0000313" key="5">
    <source>
        <dbReference type="EMBL" id="DAZ94273.1"/>
    </source>
</evidence>
<dbReference type="InterPro" id="IPR005135">
    <property type="entry name" value="Endo/exonuclease/phosphatase"/>
</dbReference>
<feature type="compositionally biased region" description="Gly residues" evidence="1">
    <location>
        <begin position="294"/>
        <end position="303"/>
    </location>
</feature>
<dbReference type="Proteomes" id="UP001146120">
    <property type="component" value="Unassembled WGS sequence"/>
</dbReference>
<keyword evidence="6" id="KW-1185">Reference proteome</keyword>
<feature type="signal peptide" evidence="3">
    <location>
        <begin position="1"/>
        <end position="21"/>
    </location>
</feature>
<evidence type="ECO:0000256" key="2">
    <source>
        <dbReference type="SAM" id="Phobius"/>
    </source>
</evidence>
<organism evidence="5 6">
    <name type="scientific">Lagenidium giganteum</name>
    <dbReference type="NCBI Taxonomy" id="4803"/>
    <lineage>
        <taxon>Eukaryota</taxon>
        <taxon>Sar</taxon>
        <taxon>Stramenopiles</taxon>
        <taxon>Oomycota</taxon>
        <taxon>Peronosporomycetes</taxon>
        <taxon>Pythiales</taxon>
        <taxon>Pythiaceae</taxon>
    </lineage>
</organism>
<dbReference type="AlphaFoldDB" id="A0AAV2YLX6"/>
<dbReference type="Gene3D" id="3.60.10.10">
    <property type="entry name" value="Endonuclease/exonuclease/phosphatase"/>
    <property type="match status" value="1"/>
</dbReference>
<keyword evidence="2" id="KW-0472">Membrane</keyword>
<keyword evidence="2" id="KW-0812">Transmembrane</keyword>
<dbReference type="Pfam" id="PF03372">
    <property type="entry name" value="Exo_endo_phos"/>
    <property type="match status" value="1"/>
</dbReference>
<accession>A0AAV2YLX6</accession>
<keyword evidence="3" id="KW-0732">Signal</keyword>
<evidence type="ECO:0000259" key="4">
    <source>
        <dbReference type="Pfam" id="PF03372"/>
    </source>
</evidence>
<reference evidence="5" key="1">
    <citation type="submission" date="2022-11" db="EMBL/GenBank/DDBJ databases">
        <authorList>
            <person name="Morgan W.R."/>
            <person name="Tartar A."/>
        </authorList>
    </citation>
    <scope>NUCLEOTIDE SEQUENCE</scope>
    <source>
        <strain evidence="5">ARSEF 373</strain>
    </source>
</reference>